<reference evidence="1 2" key="1">
    <citation type="journal article" date="2013" name="Genome Biol. Evol.">
        <title>Genomes of Stigonematalean cyanobacteria (subsection V) and the evolution of oxygenic photosynthesis from prokaryotes to plastids.</title>
        <authorList>
            <person name="Dagan T."/>
            <person name="Roettger M."/>
            <person name="Stucken K."/>
            <person name="Landan G."/>
            <person name="Koch R."/>
            <person name="Major P."/>
            <person name="Gould S.B."/>
            <person name="Goremykin V.V."/>
            <person name="Rippka R."/>
            <person name="Tandeau de Marsac N."/>
            <person name="Gugger M."/>
            <person name="Lockhart P.J."/>
            <person name="Allen J.F."/>
            <person name="Brune I."/>
            <person name="Maus I."/>
            <person name="Puhler A."/>
            <person name="Martin W.F."/>
        </authorList>
    </citation>
    <scope>NUCLEOTIDE SEQUENCE [LARGE SCALE GENOMIC DNA]</scope>
    <source>
        <strain evidence="1 2">PCC 7110</strain>
    </source>
</reference>
<accession>A0A139X3T3</accession>
<dbReference type="EMBL" id="ANNX02000035">
    <property type="protein sequence ID" value="KYC39272.1"/>
    <property type="molecule type" value="Genomic_DNA"/>
</dbReference>
<evidence type="ECO:0000313" key="1">
    <source>
        <dbReference type="EMBL" id="KYC39272.1"/>
    </source>
</evidence>
<protein>
    <submittedName>
        <fullName evidence="1">Uncharacterized protein</fullName>
    </submittedName>
</protein>
<sequence>MSASSKKIKKYYFWSYLSMTKAPGTDPAGNFSETVAQEVQYLIRRLARPGKNLIEEVKSEISYTNPVTLLGTAKIGQLLLFLKEKLKPKQYEQALANSLGWISGIANQLLKLAPILGNFTTRQLEKINHNLSPSALYKLAAGRTPVDVIESMLEKACTQEVSKKDIQIETKKYKDNQPKKEPTPWKYVGLGREYTPPRISEKAGLIVEQLSEQNGTPRRFVIEDAVLLLAEKFQQVVLAVA</sequence>
<name>A0A139X3T3_9CYAN</name>
<comment type="caution">
    <text evidence="1">The sequence shown here is derived from an EMBL/GenBank/DDBJ whole genome shotgun (WGS) entry which is preliminary data.</text>
</comment>
<dbReference type="Proteomes" id="UP000076925">
    <property type="component" value="Unassembled WGS sequence"/>
</dbReference>
<organism evidence="1 2">
    <name type="scientific">Scytonema hofmannii PCC 7110</name>
    <dbReference type="NCBI Taxonomy" id="128403"/>
    <lineage>
        <taxon>Bacteria</taxon>
        <taxon>Bacillati</taxon>
        <taxon>Cyanobacteriota</taxon>
        <taxon>Cyanophyceae</taxon>
        <taxon>Nostocales</taxon>
        <taxon>Scytonemataceae</taxon>
        <taxon>Scytonema</taxon>
    </lineage>
</organism>
<proteinExistence type="predicted"/>
<gene>
    <name evidence="1" type="ORF">WA1_31520</name>
</gene>
<dbReference type="AlphaFoldDB" id="A0A139X3T3"/>
<evidence type="ECO:0000313" key="2">
    <source>
        <dbReference type="Proteomes" id="UP000076925"/>
    </source>
</evidence>
<keyword evidence="2" id="KW-1185">Reference proteome</keyword>